<dbReference type="PANTHER" id="PTHR45663:SF11">
    <property type="entry name" value="GEO12009P1"/>
    <property type="match status" value="1"/>
</dbReference>
<comment type="similarity">
    <text evidence="1 6">Belongs to the thioredoxin family.</text>
</comment>
<feature type="domain" description="Thioredoxin" evidence="8">
    <location>
        <begin position="1"/>
        <end position="109"/>
    </location>
</feature>
<sequence>MGNSVINITDAEFEKEVLKSEQPVLVYFWASWCGPCRLMSPLINLAATTYSDRLKIVKIEADPNPVAVKQYHVEGLPALRLMKGEEVLESTEGVIAKDKLLSLLDNHLQSN</sequence>
<evidence type="ECO:0000259" key="8">
    <source>
        <dbReference type="PROSITE" id="PS51352"/>
    </source>
</evidence>
<dbReference type="InterPro" id="IPR005746">
    <property type="entry name" value="Thioredoxin"/>
</dbReference>
<dbReference type="Pfam" id="PF00085">
    <property type="entry name" value="Thioredoxin"/>
    <property type="match status" value="1"/>
</dbReference>
<feature type="disulfide bond" description="Redox-active" evidence="7">
    <location>
        <begin position="33"/>
        <end position="36"/>
    </location>
</feature>
<dbReference type="Gene3D" id="3.40.30.10">
    <property type="entry name" value="Glutaredoxin"/>
    <property type="match status" value="1"/>
</dbReference>
<comment type="caution">
    <text evidence="9">The sequence shown here is derived from an EMBL/GenBank/DDBJ whole genome shotgun (WGS) entry which is preliminary data.</text>
</comment>
<evidence type="ECO:0000256" key="3">
    <source>
        <dbReference type="ARBA" id="ARBA00022982"/>
    </source>
</evidence>
<dbReference type="EMBL" id="BJCF01000098">
    <property type="protein sequence ID" value="GCL44305.1"/>
    <property type="molecule type" value="Genomic_DNA"/>
</dbReference>
<dbReference type="InterPro" id="IPR036249">
    <property type="entry name" value="Thioredoxin-like_sf"/>
</dbReference>
<evidence type="ECO:0000256" key="4">
    <source>
        <dbReference type="ARBA" id="ARBA00023157"/>
    </source>
</evidence>
<dbReference type="PROSITE" id="PS51352">
    <property type="entry name" value="THIOREDOXIN_2"/>
    <property type="match status" value="1"/>
</dbReference>
<evidence type="ECO:0000313" key="9">
    <source>
        <dbReference type="EMBL" id="GCL44305.1"/>
    </source>
</evidence>
<keyword evidence="3" id="KW-0249">Electron transport</keyword>
<dbReference type="SUPFAM" id="SSF52833">
    <property type="entry name" value="Thioredoxin-like"/>
    <property type="match status" value="1"/>
</dbReference>
<gene>
    <name evidence="9" type="ORF">NIES80_40320</name>
</gene>
<keyword evidence="5 7" id="KW-0676">Redox-active center</keyword>
<dbReference type="GO" id="GO:0015035">
    <property type="term" value="F:protein-disulfide reductase activity"/>
    <property type="evidence" value="ECO:0007669"/>
    <property type="project" value="InterPro"/>
</dbReference>
<reference evidence="10" key="1">
    <citation type="submission" date="2019-02" db="EMBL/GenBank/DDBJ databases">
        <title>Draft genome sequence of Dolichospermum planctonicum NIES-80.</title>
        <authorList>
            <person name="Yamaguchi H."/>
            <person name="Suzuki S."/>
            <person name="Kawachi M."/>
        </authorList>
    </citation>
    <scope>NUCLEOTIDE SEQUENCE [LARGE SCALE GENOMIC DNA]</scope>
    <source>
        <strain evidence="10">NIES-80</strain>
    </source>
</reference>
<dbReference type="PRINTS" id="PR00421">
    <property type="entry name" value="THIOREDOXIN"/>
</dbReference>
<dbReference type="FunFam" id="3.40.30.10:FF:000001">
    <property type="entry name" value="Thioredoxin"/>
    <property type="match status" value="1"/>
</dbReference>
<evidence type="ECO:0000256" key="6">
    <source>
        <dbReference type="PIRNR" id="PIRNR000077"/>
    </source>
</evidence>
<dbReference type="PANTHER" id="PTHR45663">
    <property type="entry name" value="GEO12009P1"/>
    <property type="match status" value="1"/>
</dbReference>
<dbReference type="InterPro" id="IPR017937">
    <property type="entry name" value="Thioredoxin_CS"/>
</dbReference>
<dbReference type="GO" id="GO:0045454">
    <property type="term" value="P:cell redox homeostasis"/>
    <property type="evidence" value="ECO:0007669"/>
    <property type="project" value="TreeGrafter"/>
</dbReference>
<evidence type="ECO:0000313" key="10">
    <source>
        <dbReference type="Proteomes" id="UP000299367"/>
    </source>
</evidence>
<dbReference type="PIRSF" id="PIRSF000077">
    <property type="entry name" value="Thioredoxin"/>
    <property type="match status" value="1"/>
</dbReference>
<dbReference type="GO" id="GO:0005829">
    <property type="term" value="C:cytosol"/>
    <property type="evidence" value="ECO:0007669"/>
    <property type="project" value="TreeGrafter"/>
</dbReference>
<dbReference type="CDD" id="cd02947">
    <property type="entry name" value="TRX_family"/>
    <property type="match status" value="1"/>
</dbReference>
<evidence type="ECO:0000256" key="1">
    <source>
        <dbReference type="ARBA" id="ARBA00008987"/>
    </source>
</evidence>
<dbReference type="RefSeq" id="WP_028083893.1">
    <property type="nucleotide sequence ID" value="NZ_BJCF01000098.1"/>
</dbReference>
<keyword evidence="4 7" id="KW-1015">Disulfide bond</keyword>
<dbReference type="AlphaFoldDB" id="A0A480AGL2"/>
<dbReference type="InterPro" id="IPR013766">
    <property type="entry name" value="Thioredoxin_domain"/>
</dbReference>
<evidence type="ECO:0000256" key="5">
    <source>
        <dbReference type="ARBA" id="ARBA00023284"/>
    </source>
</evidence>
<accession>A0A480AGL2</accession>
<dbReference type="PROSITE" id="PS00194">
    <property type="entry name" value="THIOREDOXIN_1"/>
    <property type="match status" value="1"/>
</dbReference>
<dbReference type="OrthoDB" id="530955at2"/>
<proteinExistence type="inferred from homology"/>
<evidence type="ECO:0000256" key="7">
    <source>
        <dbReference type="PIRSR" id="PIRSR000077-4"/>
    </source>
</evidence>
<evidence type="ECO:0000256" key="2">
    <source>
        <dbReference type="ARBA" id="ARBA00022448"/>
    </source>
</evidence>
<protein>
    <recommendedName>
        <fullName evidence="6">Thioredoxin</fullName>
    </recommendedName>
</protein>
<keyword evidence="2" id="KW-0813">Transport</keyword>
<organism evidence="9 10">
    <name type="scientific">Dolichospermum planctonicum</name>
    <dbReference type="NCBI Taxonomy" id="136072"/>
    <lineage>
        <taxon>Bacteria</taxon>
        <taxon>Bacillati</taxon>
        <taxon>Cyanobacteriota</taxon>
        <taxon>Cyanophyceae</taxon>
        <taxon>Nostocales</taxon>
        <taxon>Aphanizomenonaceae</taxon>
        <taxon>Dolichospermum</taxon>
    </lineage>
</organism>
<dbReference type="Proteomes" id="UP000299367">
    <property type="component" value="Unassembled WGS sequence"/>
</dbReference>
<name>A0A480AGL2_9CYAN</name>